<feature type="region of interest" description="Disordered" evidence="1">
    <location>
        <begin position="87"/>
        <end position="125"/>
    </location>
</feature>
<evidence type="ECO:0000313" key="3">
    <source>
        <dbReference type="WBParaSite" id="SMRG1_58630.1"/>
    </source>
</evidence>
<evidence type="ECO:0000256" key="1">
    <source>
        <dbReference type="SAM" id="MobiDB-lite"/>
    </source>
</evidence>
<dbReference type="WBParaSite" id="SMRG1_58630.1">
    <property type="protein sequence ID" value="SMRG1_58630.1"/>
    <property type="gene ID" value="SMRG1_58630"/>
</dbReference>
<protein>
    <submittedName>
        <fullName evidence="3">Uncharacterized protein</fullName>
    </submittedName>
</protein>
<feature type="compositionally biased region" description="Basic residues" evidence="1">
    <location>
        <begin position="1"/>
        <end position="21"/>
    </location>
</feature>
<sequence>MSNNSIKRRFSPTSKPNKRSKSVTPTTDDSVLDNVEPLTTEKYVYCTQMSLSSPDSPCRSPSISTCGMPTVRLVDIQDTIPTCIEKSAQSTRQYVLPRPKSKISKTKESNGPPHTHQNTDRYSNEIRQDLKQTLKITGL</sequence>
<proteinExistence type="predicted"/>
<accession>A0AA85A0W7</accession>
<organism evidence="2 3">
    <name type="scientific">Schistosoma margrebowiei</name>
    <dbReference type="NCBI Taxonomy" id="48269"/>
    <lineage>
        <taxon>Eukaryota</taxon>
        <taxon>Metazoa</taxon>
        <taxon>Spiralia</taxon>
        <taxon>Lophotrochozoa</taxon>
        <taxon>Platyhelminthes</taxon>
        <taxon>Trematoda</taxon>
        <taxon>Digenea</taxon>
        <taxon>Strigeidida</taxon>
        <taxon>Schistosomatoidea</taxon>
        <taxon>Schistosomatidae</taxon>
        <taxon>Schistosoma</taxon>
    </lineage>
</organism>
<name>A0AA85A0W7_9TREM</name>
<reference evidence="3" key="1">
    <citation type="submission" date="2023-11" db="UniProtKB">
        <authorList>
            <consortium name="WormBaseParasite"/>
        </authorList>
    </citation>
    <scope>IDENTIFICATION</scope>
</reference>
<feature type="region of interest" description="Disordered" evidence="1">
    <location>
        <begin position="1"/>
        <end position="34"/>
    </location>
</feature>
<evidence type="ECO:0000313" key="2">
    <source>
        <dbReference type="Proteomes" id="UP000050790"/>
    </source>
</evidence>
<dbReference type="AlphaFoldDB" id="A0AA85A0W7"/>
<dbReference type="Proteomes" id="UP000050790">
    <property type="component" value="Unassembled WGS sequence"/>
</dbReference>